<dbReference type="Gene3D" id="3.40.50.1980">
    <property type="entry name" value="Nitrogenase molybdenum iron protein domain"/>
    <property type="match status" value="2"/>
</dbReference>
<feature type="compositionally biased region" description="Polar residues" evidence="4">
    <location>
        <begin position="51"/>
        <end position="67"/>
    </location>
</feature>
<evidence type="ECO:0000256" key="3">
    <source>
        <dbReference type="ARBA" id="ARBA00022729"/>
    </source>
</evidence>
<dbReference type="PANTHER" id="PTHR30532:SF1">
    <property type="entry name" value="IRON(3+)-HYDROXAMATE-BINDING PROTEIN FHUD"/>
    <property type="match status" value="1"/>
</dbReference>
<dbReference type="OrthoDB" id="304381at2157"/>
<evidence type="ECO:0000256" key="2">
    <source>
        <dbReference type="ARBA" id="ARBA00022448"/>
    </source>
</evidence>
<evidence type="ECO:0000256" key="4">
    <source>
        <dbReference type="SAM" id="MobiDB-lite"/>
    </source>
</evidence>
<accession>M0M8P3</accession>
<dbReference type="PANTHER" id="PTHR30532">
    <property type="entry name" value="IRON III DICITRATE-BINDING PERIPLASMIC PROTEIN"/>
    <property type="match status" value="1"/>
</dbReference>
<dbReference type="eggNOG" id="arCOG06180">
    <property type="taxonomic scope" value="Archaea"/>
</dbReference>
<comment type="subcellular location">
    <subcellularLocation>
        <location evidence="1">Cell envelope</location>
    </subcellularLocation>
</comment>
<dbReference type="Pfam" id="PF01497">
    <property type="entry name" value="Peripla_BP_2"/>
    <property type="match status" value="1"/>
</dbReference>
<dbReference type="EMBL" id="AOMB01000008">
    <property type="protein sequence ID" value="EMA40979.1"/>
    <property type="molecule type" value="Genomic_DNA"/>
</dbReference>
<dbReference type="InterPro" id="IPR051313">
    <property type="entry name" value="Bact_iron-sidero_bind"/>
</dbReference>
<sequence length="407" mass="44629">MASEDGGREAPTRREYVKYGGAVVGGGLFAGCSGDGSGTTPARTTDGAGTESASRTETDASDGSYSVTMAPAGTVEFETPPESVFTVLVHHTDMVVALGHGDALNAMYSPANFEGNYDKVLERLDGVSVDWSGLYDSWNPDKEALYELDSDLHLADPAYVSTMDAWDTADVEEVRTAVAPWFGNALSRNHADPPADWADRYQYYSLWEVFERVAQVFKEQARYNALSDVKADLDETVASTLPTSGDRPRTARVMTSPDLSQIWVFHMNGPGFIRSHTRPFGVDDVFDDVSEAKTIGLEALAEADPEVVLVENAFARAGDWRAQKRNLRNDPVASEIAAVKNDRVYPLSARYGGPIMNLFQTEMVAKQLYPERFGTWPDYDGGPYPKFAESERLFDRGRVADIIKGNV</sequence>
<evidence type="ECO:0000256" key="1">
    <source>
        <dbReference type="ARBA" id="ARBA00004196"/>
    </source>
</evidence>
<reference evidence="6 7" key="1">
    <citation type="journal article" date="2014" name="PLoS Genet.">
        <title>Phylogenetically driven sequencing of extremely halophilic archaea reveals strategies for static and dynamic osmo-response.</title>
        <authorList>
            <person name="Becker E.A."/>
            <person name="Seitzer P.M."/>
            <person name="Tritt A."/>
            <person name="Larsen D."/>
            <person name="Krusor M."/>
            <person name="Yao A.I."/>
            <person name="Wu D."/>
            <person name="Madern D."/>
            <person name="Eisen J.A."/>
            <person name="Darling A.E."/>
            <person name="Facciotti M.T."/>
        </authorList>
    </citation>
    <scope>NUCLEOTIDE SEQUENCE [LARGE SCALE GENOMIC DNA]</scope>
    <source>
        <strain evidence="6 7">100A6</strain>
    </source>
</reference>
<dbReference type="SUPFAM" id="SSF53807">
    <property type="entry name" value="Helical backbone' metal receptor"/>
    <property type="match status" value="1"/>
</dbReference>
<evidence type="ECO:0000313" key="6">
    <source>
        <dbReference type="EMBL" id="EMA40979.1"/>
    </source>
</evidence>
<evidence type="ECO:0000259" key="5">
    <source>
        <dbReference type="PROSITE" id="PS50983"/>
    </source>
</evidence>
<dbReference type="InterPro" id="IPR002491">
    <property type="entry name" value="ABC_transptr_periplasmic_BD"/>
</dbReference>
<dbReference type="AlphaFoldDB" id="M0M8P3"/>
<keyword evidence="2" id="KW-0813">Transport</keyword>
<keyword evidence="7" id="KW-1185">Reference proteome</keyword>
<dbReference type="PROSITE" id="PS50983">
    <property type="entry name" value="FE_B12_PBP"/>
    <property type="match status" value="1"/>
</dbReference>
<dbReference type="PATRIC" id="fig|1132509.6.peg.734"/>
<protein>
    <submittedName>
        <fullName evidence="6">Iron ABC transporter substrate-binding protein</fullName>
    </submittedName>
</protein>
<dbReference type="Proteomes" id="UP000011566">
    <property type="component" value="Unassembled WGS sequence"/>
</dbReference>
<organism evidence="6 7">
    <name type="scientific">Halococcus hamelinensis 100A6</name>
    <dbReference type="NCBI Taxonomy" id="1132509"/>
    <lineage>
        <taxon>Archaea</taxon>
        <taxon>Methanobacteriati</taxon>
        <taxon>Methanobacteriota</taxon>
        <taxon>Stenosarchaea group</taxon>
        <taxon>Halobacteria</taxon>
        <taxon>Halobacteriales</taxon>
        <taxon>Halococcaceae</taxon>
        <taxon>Halococcus</taxon>
    </lineage>
</organism>
<comment type="caution">
    <text evidence="6">The sequence shown here is derived from an EMBL/GenBank/DDBJ whole genome shotgun (WGS) entry which is preliminary data.</text>
</comment>
<feature type="domain" description="Fe/B12 periplasmic-binding" evidence="5">
    <location>
        <begin position="83"/>
        <end position="376"/>
    </location>
</feature>
<gene>
    <name evidence="6" type="ORF">C447_03109</name>
</gene>
<dbReference type="RefSeq" id="WP_007690777.1">
    <property type="nucleotide sequence ID" value="NZ_AJRK01000063.1"/>
</dbReference>
<evidence type="ECO:0000313" key="7">
    <source>
        <dbReference type="Proteomes" id="UP000011566"/>
    </source>
</evidence>
<name>M0M8P3_9EURY</name>
<feature type="region of interest" description="Disordered" evidence="4">
    <location>
        <begin position="33"/>
        <end position="67"/>
    </location>
</feature>
<keyword evidence="3" id="KW-0732">Signal</keyword>
<proteinExistence type="predicted"/>